<dbReference type="EMBL" id="JAAGLI010000278">
    <property type="protein sequence ID" value="NEA23018.1"/>
    <property type="molecule type" value="Genomic_DNA"/>
</dbReference>
<evidence type="ECO:0000256" key="1">
    <source>
        <dbReference type="SAM" id="MobiDB-lite"/>
    </source>
</evidence>
<organism evidence="2 3">
    <name type="scientific">Actinomadura bangladeshensis</name>
    <dbReference type="NCBI Taxonomy" id="453573"/>
    <lineage>
        <taxon>Bacteria</taxon>
        <taxon>Bacillati</taxon>
        <taxon>Actinomycetota</taxon>
        <taxon>Actinomycetes</taxon>
        <taxon>Streptosporangiales</taxon>
        <taxon>Thermomonosporaceae</taxon>
        <taxon>Actinomadura</taxon>
    </lineage>
</organism>
<reference evidence="2 3" key="1">
    <citation type="submission" date="2020-01" db="EMBL/GenBank/DDBJ databases">
        <title>Insect and environment-associated Actinomycetes.</title>
        <authorList>
            <person name="Currrie C."/>
            <person name="Chevrette M."/>
            <person name="Carlson C."/>
            <person name="Stubbendieck R."/>
            <person name="Wendt-Pienkowski E."/>
        </authorList>
    </citation>
    <scope>NUCLEOTIDE SEQUENCE [LARGE SCALE GENOMIC DNA]</scope>
    <source>
        <strain evidence="2 3">SID10258</strain>
    </source>
</reference>
<proteinExistence type="predicted"/>
<feature type="compositionally biased region" description="Low complexity" evidence="1">
    <location>
        <begin position="261"/>
        <end position="273"/>
    </location>
</feature>
<sequence length="422" mass="45921">MAAGTSPHVRDHYIPGAPRGGRRTPAIRSGSPEKLDQLTAELTRASNSWDDAAQALSEILANLGLPTAPARTISRAAQTIAAQKHEVSRSRDELLQTDRQPTVEYAKTGNVFRDGWNAYAHHYLPGLGQGAKDMGLSALAGNPMTAPFYIAIKPKGWLERGPVGQIQGLAQGVQHPIAFAKAAINWEEWKRDPVRAFGEAAPTLLITAITMGTGSGSGATARLATALRRTPEAETAKSAKALQEAATEASKTENLTRQPARTPDPFTPRTRTPISSEAPLERPIKNAYRGDSQRRPGGQVGPPISLNKLRSELGRTGLWPLLRDYDIVYVPEIPGPPGAIRYGNSPYSPDGSPKLGPTGKPVIWISDYGLSSLEQAVRTALHESWHQQQLAKRGVPGTEWGAHQYEKKMYREFLRRQRGSRH</sequence>
<accession>A0A6L9QDA2</accession>
<feature type="region of interest" description="Disordered" evidence="1">
    <location>
        <begin position="230"/>
        <end position="306"/>
    </location>
</feature>
<gene>
    <name evidence="2" type="ORF">G3I70_11015</name>
</gene>
<evidence type="ECO:0000313" key="3">
    <source>
        <dbReference type="Proteomes" id="UP000475532"/>
    </source>
</evidence>
<feature type="region of interest" description="Disordered" evidence="1">
    <location>
        <begin position="1"/>
        <end position="33"/>
    </location>
</feature>
<dbReference type="RefSeq" id="WP_163055106.1">
    <property type="nucleotide sequence ID" value="NZ_JAAGLI010000278.1"/>
</dbReference>
<evidence type="ECO:0008006" key="4">
    <source>
        <dbReference type="Google" id="ProtNLM"/>
    </source>
</evidence>
<protein>
    <recommendedName>
        <fullName evidence="4">Tox-MPTase4 domain-containing protein</fullName>
    </recommendedName>
</protein>
<dbReference type="AlphaFoldDB" id="A0A6L9QDA2"/>
<comment type="caution">
    <text evidence="2">The sequence shown here is derived from an EMBL/GenBank/DDBJ whole genome shotgun (WGS) entry which is preliminary data.</text>
</comment>
<name>A0A6L9QDA2_9ACTN</name>
<evidence type="ECO:0000313" key="2">
    <source>
        <dbReference type="EMBL" id="NEA23018.1"/>
    </source>
</evidence>
<dbReference type="Proteomes" id="UP000475532">
    <property type="component" value="Unassembled WGS sequence"/>
</dbReference>